<organism evidence="2 3">
    <name type="scientific">Kribbella albertanoniae</name>
    <dbReference type="NCBI Taxonomy" id="1266829"/>
    <lineage>
        <taxon>Bacteria</taxon>
        <taxon>Bacillati</taxon>
        <taxon>Actinomycetota</taxon>
        <taxon>Actinomycetes</taxon>
        <taxon>Propionibacteriales</taxon>
        <taxon>Kribbellaceae</taxon>
        <taxon>Kribbella</taxon>
    </lineage>
</organism>
<feature type="chain" id="PRO_5020803799" description="Secreted protein" evidence="1">
    <location>
        <begin position="36"/>
        <end position="120"/>
    </location>
</feature>
<name>A0A4R4Q363_9ACTN</name>
<protein>
    <recommendedName>
        <fullName evidence="4">Secreted protein</fullName>
    </recommendedName>
</protein>
<comment type="caution">
    <text evidence="2">The sequence shown here is derived from an EMBL/GenBank/DDBJ whole genome shotgun (WGS) entry which is preliminary data.</text>
</comment>
<keyword evidence="3" id="KW-1185">Reference proteome</keyword>
<dbReference type="Proteomes" id="UP000295075">
    <property type="component" value="Unassembled WGS sequence"/>
</dbReference>
<accession>A0A4R4Q363</accession>
<keyword evidence="1" id="KW-0732">Signal</keyword>
<sequence>MSSTTALIRKGAATLAATAALATGAAVVTATPAEATVSSCGNGRCTVYLSKSETRALANARVPAPPAAVPAQLKAAYYALAWGHVWFAGQYANRGWCSAFTISIYPWETQGYYGYACNWE</sequence>
<evidence type="ECO:0000313" key="2">
    <source>
        <dbReference type="EMBL" id="TDC29282.1"/>
    </source>
</evidence>
<evidence type="ECO:0008006" key="4">
    <source>
        <dbReference type="Google" id="ProtNLM"/>
    </source>
</evidence>
<evidence type="ECO:0000313" key="3">
    <source>
        <dbReference type="Proteomes" id="UP000295075"/>
    </source>
</evidence>
<dbReference type="OrthoDB" id="4763073at2"/>
<reference evidence="2 3" key="1">
    <citation type="submission" date="2019-03" db="EMBL/GenBank/DDBJ databases">
        <title>Draft genome sequences of novel Actinobacteria.</title>
        <authorList>
            <person name="Sahin N."/>
            <person name="Ay H."/>
            <person name="Saygin H."/>
        </authorList>
    </citation>
    <scope>NUCLEOTIDE SEQUENCE [LARGE SCALE GENOMIC DNA]</scope>
    <source>
        <strain evidence="2 3">JCM 30547</strain>
    </source>
</reference>
<dbReference type="EMBL" id="SMKA01000062">
    <property type="protein sequence ID" value="TDC29282.1"/>
    <property type="molecule type" value="Genomic_DNA"/>
</dbReference>
<evidence type="ECO:0000256" key="1">
    <source>
        <dbReference type="SAM" id="SignalP"/>
    </source>
</evidence>
<dbReference type="AlphaFoldDB" id="A0A4R4Q363"/>
<gene>
    <name evidence="2" type="ORF">E1261_16225</name>
</gene>
<proteinExistence type="predicted"/>
<dbReference type="RefSeq" id="WP_132407477.1">
    <property type="nucleotide sequence ID" value="NZ_SMKA01000062.1"/>
</dbReference>
<feature type="signal peptide" evidence="1">
    <location>
        <begin position="1"/>
        <end position="35"/>
    </location>
</feature>